<keyword evidence="4" id="KW-0963">Cytoplasm</keyword>
<accession>A0A7C4AIE9</accession>
<evidence type="ECO:0000313" key="8">
    <source>
        <dbReference type="EMBL" id="HGG93427.1"/>
    </source>
</evidence>
<reference evidence="8" key="1">
    <citation type="journal article" date="2020" name="mSystems">
        <title>Genome- and Community-Level Interaction Insights into Carbon Utilization and Element Cycling Functions of Hydrothermarchaeota in Hydrothermal Sediment.</title>
        <authorList>
            <person name="Zhou Z."/>
            <person name="Liu Y."/>
            <person name="Xu W."/>
            <person name="Pan J."/>
            <person name="Luo Z.H."/>
            <person name="Li M."/>
        </authorList>
    </citation>
    <scope>NUCLEOTIDE SEQUENCE [LARGE SCALE GENOMIC DNA]</scope>
    <source>
        <strain evidence="8">SpSt-413</strain>
    </source>
</reference>
<evidence type="ECO:0000256" key="6">
    <source>
        <dbReference type="SAM" id="MobiDB-lite"/>
    </source>
</evidence>
<dbReference type="NCBIfam" id="TIGR00020">
    <property type="entry name" value="prfB"/>
    <property type="match status" value="1"/>
</dbReference>
<dbReference type="SMART" id="SM00937">
    <property type="entry name" value="PCRF"/>
    <property type="match status" value="1"/>
</dbReference>
<dbReference type="PANTHER" id="PTHR43116:SF3">
    <property type="entry name" value="CLASS I PEPTIDE CHAIN RELEASE FACTOR"/>
    <property type="match status" value="1"/>
</dbReference>
<dbReference type="PANTHER" id="PTHR43116">
    <property type="entry name" value="PEPTIDE CHAIN RELEASE FACTOR 2"/>
    <property type="match status" value="1"/>
</dbReference>
<comment type="similarity">
    <text evidence="1 4">Belongs to the prokaryotic/mitochondrial release factor family.</text>
</comment>
<dbReference type="Pfam" id="PF00472">
    <property type="entry name" value="RF-1"/>
    <property type="match status" value="1"/>
</dbReference>
<feature type="modified residue" description="N5-methylglutamine" evidence="4">
    <location>
        <position position="266"/>
    </location>
</feature>
<name>A0A7C4AIE9_9BACT</name>
<dbReference type="FunFam" id="3.30.160.20:FF:000010">
    <property type="entry name" value="Peptide chain release factor 2"/>
    <property type="match status" value="1"/>
</dbReference>
<comment type="subcellular location">
    <subcellularLocation>
        <location evidence="4">Cytoplasm</location>
    </subcellularLocation>
</comment>
<evidence type="ECO:0000256" key="5">
    <source>
        <dbReference type="NCBIfam" id="TIGR00020"/>
    </source>
</evidence>
<comment type="caution">
    <text evidence="8">The sequence shown here is derived from an EMBL/GenBank/DDBJ whole genome shotgun (WGS) entry which is preliminary data.</text>
</comment>
<keyword evidence="2 4" id="KW-0488">Methylation</keyword>
<dbReference type="GO" id="GO:0016149">
    <property type="term" value="F:translation release factor activity, codon specific"/>
    <property type="evidence" value="ECO:0007669"/>
    <property type="project" value="UniProtKB-UniRule"/>
</dbReference>
<dbReference type="Gene3D" id="1.20.58.410">
    <property type="entry name" value="Release factor"/>
    <property type="match status" value="1"/>
</dbReference>
<evidence type="ECO:0000259" key="7">
    <source>
        <dbReference type="PROSITE" id="PS00745"/>
    </source>
</evidence>
<proteinExistence type="inferred from homology"/>
<dbReference type="GO" id="GO:0005737">
    <property type="term" value="C:cytoplasm"/>
    <property type="evidence" value="ECO:0007669"/>
    <property type="project" value="UniProtKB-SubCell"/>
</dbReference>
<keyword evidence="3 4" id="KW-0648">Protein biosynthesis</keyword>
<feature type="domain" description="Prokaryotic-type class I peptide chain release factors" evidence="7">
    <location>
        <begin position="259"/>
        <end position="275"/>
    </location>
</feature>
<dbReference type="InterPro" id="IPR045853">
    <property type="entry name" value="Pep_chain_release_fac_I_sf"/>
</dbReference>
<dbReference type="SUPFAM" id="SSF75620">
    <property type="entry name" value="Release factor"/>
    <property type="match status" value="1"/>
</dbReference>
<evidence type="ECO:0000256" key="2">
    <source>
        <dbReference type="ARBA" id="ARBA00022481"/>
    </source>
</evidence>
<dbReference type="InterPro" id="IPR005139">
    <property type="entry name" value="PCRF"/>
</dbReference>
<feature type="compositionally biased region" description="Polar residues" evidence="6">
    <location>
        <begin position="1"/>
        <end position="10"/>
    </location>
</feature>
<dbReference type="InterPro" id="IPR000352">
    <property type="entry name" value="Pep_chain_release_fac_I"/>
</dbReference>
<gene>
    <name evidence="4" type="primary">prfB</name>
    <name evidence="8" type="ORF">ENR59_10825</name>
</gene>
<evidence type="ECO:0000256" key="4">
    <source>
        <dbReference type="HAMAP-Rule" id="MF_00094"/>
    </source>
</evidence>
<dbReference type="AlphaFoldDB" id="A0A7C4AIE9"/>
<dbReference type="HAMAP" id="MF_00094">
    <property type="entry name" value="Rel_fac_2"/>
    <property type="match status" value="1"/>
</dbReference>
<dbReference type="EMBL" id="DSRP01000751">
    <property type="protein sequence ID" value="HGG93427.1"/>
    <property type="molecule type" value="Genomic_DNA"/>
</dbReference>
<comment type="function">
    <text evidence="4">Peptide chain release factor 2 directs the termination of translation in response to the peptide chain termination codons UGA and UAA.</text>
</comment>
<feature type="region of interest" description="Disordered" evidence="6">
    <location>
        <begin position="1"/>
        <end position="42"/>
    </location>
</feature>
<dbReference type="Gene3D" id="3.30.70.1660">
    <property type="match status" value="1"/>
</dbReference>
<organism evidence="8">
    <name type="scientific">Fundidesulfovibrio putealis</name>
    <dbReference type="NCBI Taxonomy" id="270496"/>
    <lineage>
        <taxon>Bacteria</taxon>
        <taxon>Pseudomonadati</taxon>
        <taxon>Thermodesulfobacteriota</taxon>
        <taxon>Desulfovibrionia</taxon>
        <taxon>Desulfovibrionales</taxon>
        <taxon>Desulfovibrionaceae</taxon>
        <taxon>Fundidesulfovibrio</taxon>
    </lineage>
</organism>
<protein>
    <recommendedName>
        <fullName evidence="4 5">Peptide chain release factor 2</fullName>
        <shortName evidence="4">RF-2</shortName>
    </recommendedName>
</protein>
<evidence type="ECO:0000256" key="3">
    <source>
        <dbReference type="ARBA" id="ARBA00022917"/>
    </source>
</evidence>
<evidence type="ECO:0000256" key="1">
    <source>
        <dbReference type="ARBA" id="ARBA00010835"/>
    </source>
</evidence>
<dbReference type="Gene3D" id="3.30.160.20">
    <property type="match status" value="1"/>
</dbReference>
<dbReference type="Pfam" id="PF03462">
    <property type="entry name" value="PCRF"/>
    <property type="match status" value="1"/>
</dbReference>
<dbReference type="PROSITE" id="PS00745">
    <property type="entry name" value="RF_PROK_I"/>
    <property type="match status" value="1"/>
</dbReference>
<sequence length="383" mass="42723">MSRPQPGTTHKSWHCCSFPSSKPRPRTSRTSSTPSGGGFDLEGKLTRLEAIEAELSKPDAWQQPERLTPFLREKSDLTGKVATFEALRKSREDLDEWLMMAQEDPNQEVLQALSDQVSALSELVRSAELATLLSGAEDASGAILEIHPGAGGTEAQDWAEMLLRMYRRWCERHAFAVEILDFLPGDEAGVKSVTLQINGAYAYGFLKVEKGIHRLIRISPFDSSGRRHTSFASVDVYPDAGADIQIDVKDEDVRVDVFRASGPGGQHVNKTSSAIRLTHIPTGIVVQCQNEKSQHRNRESAMKVLKARLYDLEIKKQQAQRQAEYESKDAIGFGSQIRTYTLQPYRLVKDHRTNSEAGDVDGVLDGDIDTFIRDYLLHFHAGK</sequence>
<dbReference type="InterPro" id="IPR004374">
    <property type="entry name" value="PrfB"/>
</dbReference>
<comment type="PTM">
    <text evidence="4">Methylated by PrmC. Methylation increases the termination efficiency of RF2.</text>
</comment>